<dbReference type="Proteomes" id="UP001152798">
    <property type="component" value="Chromosome 5"/>
</dbReference>
<organism evidence="1 2">
    <name type="scientific">Nezara viridula</name>
    <name type="common">Southern green stink bug</name>
    <name type="synonym">Cimex viridulus</name>
    <dbReference type="NCBI Taxonomy" id="85310"/>
    <lineage>
        <taxon>Eukaryota</taxon>
        <taxon>Metazoa</taxon>
        <taxon>Ecdysozoa</taxon>
        <taxon>Arthropoda</taxon>
        <taxon>Hexapoda</taxon>
        <taxon>Insecta</taxon>
        <taxon>Pterygota</taxon>
        <taxon>Neoptera</taxon>
        <taxon>Paraneoptera</taxon>
        <taxon>Hemiptera</taxon>
        <taxon>Heteroptera</taxon>
        <taxon>Panheteroptera</taxon>
        <taxon>Pentatomomorpha</taxon>
        <taxon>Pentatomoidea</taxon>
        <taxon>Pentatomidae</taxon>
        <taxon>Pentatominae</taxon>
        <taxon>Nezara</taxon>
    </lineage>
</organism>
<protein>
    <submittedName>
        <fullName evidence="1">Uncharacterized protein</fullName>
    </submittedName>
</protein>
<proteinExistence type="predicted"/>
<evidence type="ECO:0000313" key="1">
    <source>
        <dbReference type="EMBL" id="CAH1401283.1"/>
    </source>
</evidence>
<dbReference type="OrthoDB" id="6613789at2759"/>
<dbReference type="EMBL" id="OV725081">
    <property type="protein sequence ID" value="CAH1401283.1"/>
    <property type="molecule type" value="Genomic_DNA"/>
</dbReference>
<evidence type="ECO:0000313" key="2">
    <source>
        <dbReference type="Proteomes" id="UP001152798"/>
    </source>
</evidence>
<reference evidence="1" key="1">
    <citation type="submission" date="2022-01" db="EMBL/GenBank/DDBJ databases">
        <authorList>
            <person name="King R."/>
        </authorList>
    </citation>
    <scope>NUCLEOTIDE SEQUENCE</scope>
</reference>
<keyword evidence="2" id="KW-1185">Reference proteome</keyword>
<accession>A0A9P0HFY6</accession>
<name>A0A9P0HFY6_NEZVI</name>
<gene>
    <name evidence="1" type="ORF">NEZAVI_LOCUS10339</name>
</gene>
<dbReference type="AlphaFoldDB" id="A0A9P0HFY6"/>
<sequence>MKTDWQAETWTARLAKLYTLGLSHRLNTAVLYTARFSVFPDPLSSLELNSAQAFILTLFRSFLIGDAPAVFSLLPLIPQLPQLQSSSIAVWFREDFLFRRQDVTRALSWLAHFVKKEGPVVPLNILLVFSSLEEKYQVFSKFKETGDTVGQEMLIYLNPLISKATQALIHDVKVKLYKILRNI</sequence>